<dbReference type="GeneID" id="6015041"/>
<dbReference type="VEuPathDB" id="FungiDB:CC1G_09080"/>
<accession>A8P322</accession>
<dbReference type="RefSeq" id="XP_001838452.2">
    <property type="nucleotide sequence ID" value="XM_001838400.2"/>
</dbReference>
<reference evidence="1 2" key="1">
    <citation type="journal article" date="2010" name="Proc. Natl. Acad. Sci. U.S.A.">
        <title>Insights into evolution of multicellular fungi from the assembled chromosomes of the mushroom Coprinopsis cinerea (Coprinus cinereus).</title>
        <authorList>
            <person name="Stajich J.E."/>
            <person name="Wilke S.K."/>
            <person name="Ahren D."/>
            <person name="Au C.H."/>
            <person name="Birren B.W."/>
            <person name="Borodovsky M."/>
            <person name="Burns C."/>
            <person name="Canback B."/>
            <person name="Casselton L.A."/>
            <person name="Cheng C.K."/>
            <person name="Deng J."/>
            <person name="Dietrich F.S."/>
            <person name="Fargo D.C."/>
            <person name="Farman M.L."/>
            <person name="Gathman A.C."/>
            <person name="Goldberg J."/>
            <person name="Guigo R."/>
            <person name="Hoegger P.J."/>
            <person name="Hooker J.B."/>
            <person name="Huggins A."/>
            <person name="James T.Y."/>
            <person name="Kamada T."/>
            <person name="Kilaru S."/>
            <person name="Kodira C."/>
            <person name="Kues U."/>
            <person name="Kupfer D."/>
            <person name="Kwan H.S."/>
            <person name="Lomsadze A."/>
            <person name="Li W."/>
            <person name="Lilly W.W."/>
            <person name="Ma L.J."/>
            <person name="Mackey A.J."/>
            <person name="Manning G."/>
            <person name="Martin F."/>
            <person name="Muraguchi H."/>
            <person name="Natvig D.O."/>
            <person name="Palmerini H."/>
            <person name="Ramesh M.A."/>
            <person name="Rehmeyer C.J."/>
            <person name="Roe B.A."/>
            <person name="Shenoy N."/>
            <person name="Stanke M."/>
            <person name="Ter-Hovhannisyan V."/>
            <person name="Tunlid A."/>
            <person name="Velagapudi R."/>
            <person name="Vision T.J."/>
            <person name="Zeng Q."/>
            <person name="Zolan M.E."/>
            <person name="Pukkila P.J."/>
        </authorList>
    </citation>
    <scope>NUCLEOTIDE SEQUENCE [LARGE SCALE GENOMIC DNA]</scope>
    <source>
        <strain evidence="2">Okayama-7 / 130 / ATCC MYA-4618 / FGSC 9003</strain>
    </source>
</reference>
<sequence>MGASSSFKPILGSRSACPLDPLAHRGTTVGVGVAVPNPYITYGNYYIHTLPSPFKHHFPLHQNLCQIEMEIAAGVIGAAGTVAGVAQTFASGFSARHDQAHDAQVAVVNQINALFMKAYREGEILEEDYERFQVQKLRVHDLAAAYFDAICTFKKTQKFSVQQKLKAKDHVRDCKRKLREGVQELQMISNNSESSKRLQPVSAMATAGSVYHAGPFGRDGIQEWAAGVYGEKPFFAGDIEEWARNVLVDQRGRHADVNHGYTDELRTNDRRLFDQPFRIPDPTLRVGAQQRLPPVPEPSGSRWWFFVSRFTLVPGPAFEVEAFPVVQHDADVWKLDIIARSTSRAPYTYHPPEHYVFAFQYATRHRIQAKSPATSRQVKLHQPRWTDGREWHAKYQMSFQGLVLRMAFSSSSPSEESKMLHSPTFSFPPPPSPSGFVMVNVATCCEAHGLQGTQYQVSRGASREVFKAALKFKGGGGRRMRSEMGGEREEEGTNGEFCLYFRDPAGRVDPKPVTEGEWLELMVGYEGGPLDMVVVVDGCKTTSSW</sequence>
<dbReference type="Proteomes" id="UP000001861">
    <property type="component" value="Unassembled WGS sequence"/>
</dbReference>
<dbReference type="HOGENOM" id="CLU_499663_0_0_1"/>
<dbReference type="InParanoid" id="A8P322"/>
<dbReference type="EMBL" id="AACS02000004">
    <property type="protein sequence ID" value="EAU83386.2"/>
    <property type="molecule type" value="Genomic_DNA"/>
</dbReference>
<organism evidence="1 2">
    <name type="scientific">Coprinopsis cinerea (strain Okayama-7 / 130 / ATCC MYA-4618 / FGSC 9003)</name>
    <name type="common">Inky cap fungus</name>
    <name type="synonym">Hormographiella aspergillata</name>
    <dbReference type="NCBI Taxonomy" id="240176"/>
    <lineage>
        <taxon>Eukaryota</taxon>
        <taxon>Fungi</taxon>
        <taxon>Dikarya</taxon>
        <taxon>Basidiomycota</taxon>
        <taxon>Agaricomycotina</taxon>
        <taxon>Agaricomycetes</taxon>
        <taxon>Agaricomycetidae</taxon>
        <taxon>Agaricales</taxon>
        <taxon>Agaricineae</taxon>
        <taxon>Psathyrellaceae</taxon>
        <taxon>Coprinopsis</taxon>
    </lineage>
</organism>
<comment type="caution">
    <text evidence="1">The sequence shown here is derived from an EMBL/GenBank/DDBJ whole genome shotgun (WGS) entry which is preliminary data.</text>
</comment>
<keyword evidence="2" id="KW-1185">Reference proteome</keyword>
<dbReference type="AlphaFoldDB" id="A8P322"/>
<name>A8P322_COPC7</name>
<proteinExistence type="predicted"/>
<dbReference type="KEGG" id="cci:CC1G_09080"/>
<evidence type="ECO:0000313" key="1">
    <source>
        <dbReference type="EMBL" id="EAU83386.2"/>
    </source>
</evidence>
<evidence type="ECO:0000313" key="2">
    <source>
        <dbReference type="Proteomes" id="UP000001861"/>
    </source>
</evidence>
<dbReference type="OrthoDB" id="3057786at2759"/>
<protein>
    <submittedName>
        <fullName evidence="1">Uncharacterized protein</fullName>
    </submittedName>
</protein>
<gene>
    <name evidence="1" type="ORF">CC1G_09080</name>
</gene>